<feature type="domain" description="CSC1/OSCA1-like N-terminal transmembrane" evidence="10">
    <location>
        <begin position="37"/>
        <end position="143"/>
    </location>
</feature>
<feature type="transmembrane region" description="Helical" evidence="8">
    <location>
        <begin position="118"/>
        <end position="138"/>
    </location>
</feature>
<dbReference type="Pfam" id="PF02714">
    <property type="entry name" value="RSN1_7TM"/>
    <property type="match status" value="1"/>
</dbReference>
<gene>
    <name evidence="12" type="ORF">MSYG_1336</name>
</gene>
<evidence type="ECO:0000259" key="9">
    <source>
        <dbReference type="Pfam" id="PF02714"/>
    </source>
</evidence>
<feature type="transmembrane region" description="Helical" evidence="8">
    <location>
        <begin position="189"/>
        <end position="206"/>
    </location>
</feature>
<feature type="transmembrane region" description="Helical" evidence="8">
    <location>
        <begin position="625"/>
        <end position="658"/>
    </location>
</feature>
<protein>
    <submittedName>
        <fullName evidence="12">Similar to S.cerevisiae protein CSC1 (Calcium permeable gated cation channel)</fullName>
    </submittedName>
</protein>
<feature type="domain" description="CSC1/OSCA1-like cytosolic" evidence="11">
    <location>
        <begin position="229"/>
        <end position="420"/>
    </location>
</feature>
<evidence type="ECO:0000256" key="1">
    <source>
        <dbReference type="ARBA" id="ARBA00004141"/>
    </source>
</evidence>
<sequence>MVLASGPWDLRSGDDNVTMPEMPGPRGKTFAGPWLQQQIVLSFSIGLMSMLVFGLWKRHYPAMYLARHHAQGSALPYHKIRNGIFSWIMPTLLYSDHSVLHTVGLDGAIALLFLKMGFVYLTLSTLWAVFVLMPINYYSNGWIDGVKPGETPGDDINFMTLAKKKQPQDPLPLIPLPTVVTRDTLYENTQLLSTFLYSLLAMWILRRTYHVFIRYRQGHACLQRGTEAARTVEVRMLPDHLRTVESLESYFSDIHLDVEHVSILKDTQLLDKLLIRRAKKLEQLERAWFRWIGDDAVGNYDPDAIREQTLATLEAPRPGEPPVVGAAISTDRPRPMMLTTTWKWLGQRVDLIDQLSYEFASLDAAVLELRKARFKDGHTAFVTFSNAWCSQIASQVVHYPVPGSMLTEPAMEPRDIIWMNEETKAWERRARQCIMTILIGVLLTLTLSIDVVLATLVNVNEIREYLPWLGDILNEHAWLRTFVQNSLPTLLLILINALVPVAMRYSTYFQRIRSHSRVDHSVLNKYYLYLLFSVVFVFLFTSARDMLKELSQSPMHMIDKLAQSLPVARNFSLSYVVFQGLATQPFQLVLLPTILSQQLYRVWCPRTPRRRMQMYQPPILNMSTLYPQALLVFTLCVLYSIVSPLITVFGAIYFGFAYLVLKYQLLNVFEKPYDSHGHAWPLAIRRCIWALVLFQVFQLSLFSVRKQVINSLLIVPLIFYTIWFANNLQELFLPLTSYVNLYDIFTMDSESQMRVNEDNLSTQGADDPESNDMLQTPFEPPLSWNHPGLLKAPHHTYGQPALKGRLPSLWLPEKHL</sequence>
<dbReference type="OMA" id="CSCKKEN"/>
<accession>A0A1M8A3H7</accession>
<dbReference type="AlphaFoldDB" id="A0A1M8A3H7"/>
<dbReference type="InterPro" id="IPR027815">
    <property type="entry name" value="CSC1/OSCA1-like_cyt"/>
</dbReference>
<evidence type="ECO:0000256" key="4">
    <source>
        <dbReference type="ARBA" id="ARBA00022692"/>
    </source>
</evidence>
<feature type="transmembrane region" description="Helical" evidence="8">
    <location>
        <begin position="678"/>
        <end position="696"/>
    </location>
</feature>
<reference evidence="13" key="1">
    <citation type="journal article" date="2017" name="Nucleic Acids Res.">
        <title>Proteogenomics produces comprehensive and highly accurate protein-coding gene annotation in a complete genome assembly of Malassezia sympodialis.</title>
        <authorList>
            <person name="Zhu Y."/>
            <person name="Engstroem P.G."/>
            <person name="Tellgren-Roth C."/>
            <person name="Baudo C.D."/>
            <person name="Kennell J.C."/>
            <person name="Sun S."/>
            <person name="Billmyre R.B."/>
            <person name="Schroeder M.S."/>
            <person name="Andersson A."/>
            <person name="Holm T."/>
            <person name="Sigurgeirsson B."/>
            <person name="Wu G."/>
            <person name="Sankaranarayanan S.R."/>
            <person name="Siddharthan R."/>
            <person name="Sanyal K."/>
            <person name="Lundeberg J."/>
            <person name="Nystedt B."/>
            <person name="Boekhout T."/>
            <person name="Dawson T.L. Jr."/>
            <person name="Heitman J."/>
            <person name="Scheynius A."/>
            <person name="Lehtioe J."/>
        </authorList>
    </citation>
    <scope>NUCLEOTIDE SEQUENCE [LARGE SCALE GENOMIC DNA]</scope>
    <source>
        <strain evidence="13">ATCC 42132</strain>
    </source>
</reference>
<dbReference type="PANTHER" id="PTHR13018">
    <property type="entry name" value="PROBABLE MEMBRANE PROTEIN DUF221-RELATED"/>
    <property type="match status" value="1"/>
</dbReference>
<dbReference type="InterPro" id="IPR003864">
    <property type="entry name" value="CSC1/OSCA1-like_7TM"/>
</dbReference>
<evidence type="ECO:0000313" key="13">
    <source>
        <dbReference type="Proteomes" id="UP000186303"/>
    </source>
</evidence>
<keyword evidence="5 8" id="KW-1133">Transmembrane helix</keyword>
<evidence type="ECO:0000256" key="8">
    <source>
        <dbReference type="SAM" id="Phobius"/>
    </source>
</evidence>
<dbReference type="Proteomes" id="UP000186303">
    <property type="component" value="Chromosome 2"/>
</dbReference>
<feature type="region of interest" description="Disordered" evidence="7">
    <location>
        <begin position="1"/>
        <end position="21"/>
    </location>
</feature>
<dbReference type="InterPro" id="IPR045122">
    <property type="entry name" value="Csc1-like"/>
</dbReference>
<feature type="transmembrane region" description="Helical" evidence="8">
    <location>
        <begin position="708"/>
        <end position="725"/>
    </location>
</feature>
<feature type="transmembrane region" description="Helical" evidence="8">
    <location>
        <begin position="39"/>
        <end position="56"/>
    </location>
</feature>
<dbReference type="Pfam" id="PF14703">
    <property type="entry name" value="PHM7_cyt"/>
    <property type="match status" value="1"/>
</dbReference>
<keyword evidence="6 8" id="KW-0472">Membrane</keyword>
<feature type="transmembrane region" description="Helical" evidence="8">
    <location>
        <begin position="586"/>
        <end position="604"/>
    </location>
</feature>
<evidence type="ECO:0000256" key="3">
    <source>
        <dbReference type="ARBA" id="ARBA00022448"/>
    </source>
</evidence>
<organism evidence="12 13">
    <name type="scientific">Malassezia sympodialis (strain ATCC 42132)</name>
    <name type="common">Atopic eczema-associated yeast</name>
    <dbReference type="NCBI Taxonomy" id="1230383"/>
    <lineage>
        <taxon>Eukaryota</taxon>
        <taxon>Fungi</taxon>
        <taxon>Dikarya</taxon>
        <taxon>Basidiomycota</taxon>
        <taxon>Ustilaginomycotina</taxon>
        <taxon>Malasseziomycetes</taxon>
        <taxon>Malasseziales</taxon>
        <taxon>Malasseziaceae</taxon>
        <taxon>Malassezia</taxon>
    </lineage>
</organism>
<dbReference type="OrthoDB" id="1689567at2759"/>
<evidence type="ECO:0000256" key="5">
    <source>
        <dbReference type="ARBA" id="ARBA00022989"/>
    </source>
</evidence>
<dbReference type="EMBL" id="LT671822">
    <property type="protein sequence ID" value="SHO76996.1"/>
    <property type="molecule type" value="Genomic_DNA"/>
</dbReference>
<keyword evidence="4 8" id="KW-0812">Transmembrane</keyword>
<dbReference type="Pfam" id="PF13967">
    <property type="entry name" value="RSN1_TM"/>
    <property type="match status" value="1"/>
</dbReference>
<feature type="transmembrane region" description="Helical" evidence="8">
    <location>
        <begin position="487"/>
        <end position="505"/>
    </location>
</feature>
<comment type="similarity">
    <text evidence="2">Belongs to the CSC1 (TC 1.A.17) family.</text>
</comment>
<dbReference type="InterPro" id="IPR032880">
    <property type="entry name" value="CSC1/OSCA1-like_N"/>
</dbReference>
<evidence type="ECO:0000313" key="12">
    <source>
        <dbReference type="EMBL" id="SHO76996.1"/>
    </source>
</evidence>
<feature type="transmembrane region" description="Helical" evidence="8">
    <location>
        <begin position="526"/>
        <end position="543"/>
    </location>
</feature>
<evidence type="ECO:0000259" key="11">
    <source>
        <dbReference type="Pfam" id="PF14703"/>
    </source>
</evidence>
<evidence type="ECO:0000259" key="10">
    <source>
        <dbReference type="Pfam" id="PF13967"/>
    </source>
</evidence>
<feature type="transmembrane region" description="Helical" evidence="8">
    <location>
        <begin position="433"/>
        <end position="457"/>
    </location>
</feature>
<dbReference type="GO" id="GO:0005227">
    <property type="term" value="F:calcium-activated cation channel activity"/>
    <property type="evidence" value="ECO:0007669"/>
    <property type="project" value="InterPro"/>
</dbReference>
<keyword evidence="3" id="KW-0813">Transport</keyword>
<evidence type="ECO:0000256" key="6">
    <source>
        <dbReference type="ARBA" id="ARBA00023136"/>
    </source>
</evidence>
<feature type="domain" description="CSC1/OSCA1-like 7TM region" evidence="9">
    <location>
        <begin position="432"/>
        <end position="702"/>
    </location>
</feature>
<comment type="subcellular location">
    <subcellularLocation>
        <location evidence="1">Membrane</location>
        <topology evidence="1">Multi-pass membrane protein</topology>
    </subcellularLocation>
</comment>
<proteinExistence type="inferred from homology"/>
<evidence type="ECO:0000256" key="2">
    <source>
        <dbReference type="ARBA" id="ARBA00007779"/>
    </source>
</evidence>
<dbReference type="PANTHER" id="PTHR13018:SF5">
    <property type="entry name" value="RE44586P"/>
    <property type="match status" value="1"/>
</dbReference>
<dbReference type="VEuPathDB" id="FungiDB:MSYG_1336"/>
<keyword evidence="13" id="KW-1185">Reference proteome</keyword>
<dbReference type="GO" id="GO:0005886">
    <property type="term" value="C:plasma membrane"/>
    <property type="evidence" value="ECO:0007669"/>
    <property type="project" value="TreeGrafter"/>
</dbReference>
<evidence type="ECO:0000256" key="7">
    <source>
        <dbReference type="SAM" id="MobiDB-lite"/>
    </source>
</evidence>
<name>A0A1M8A3H7_MALS4</name>